<feature type="domain" description="Radical SAM core" evidence="6">
    <location>
        <begin position="92"/>
        <end position="201"/>
    </location>
</feature>
<dbReference type="PANTHER" id="PTHR42836">
    <property type="entry name" value="7-CARBOXY-7-DEAZAGUANINE SYNTHASE"/>
    <property type="match status" value="1"/>
</dbReference>
<accession>A0A1T4MIJ7</accession>
<evidence type="ECO:0000259" key="6">
    <source>
        <dbReference type="Pfam" id="PF04055"/>
    </source>
</evidence>
<dbReference type="AlphaFoldDB" id="A0A1T4MIJ7"/>
<dbReference type="GO" id="GO:0003824">
    <property type="term" value="F:catalytic activity"/>
    <property type="evidence" value="ECO:0007669"/>
    <property type="project" value="InterPro"/>
</dbReference>
<dbReference type="STRING" id="180163.SAMN02745174_01238"/>
<evidence type="ECO:0000313" key="7">
    <source>
        <dbReference type="EMBL" id="SJZ66691.1"/>
    </source>
</evidence>
<keyword evidence="3" id="KW-0479">Metal-binding</keyword>
<dbReference type="Gene3D" id="3.20.20.70">
    <property type="entry name" value="Aldolase class I"/>
    <property type="match status" value="1"/>
</dbReference>
<dbReference type="CDD" id="cd01335">
    <property type="entry name" value="Radical_SAM"/>
    <property type="match status" value="1"/>
</dbReference>
<dbReference type="Proteomes" id="UP000191153">
    <property type="component" value="Unassembled WGS sequence"/>
</dbReference>
<organism evidence="7 8">
    <name type="scientific">Cetobacterium ceti</name>
    <dbReference type="NCBI Taxonomy" id="180163"/>
    <lineage>
        <taxon>Bacteria</taxon>
        <taxon>Fusobacteriati</taxon>
        <taxon>Fusobacteriota</taxon>
        <taxon>Fusobacteriia</taxon>
        <taxon>Fusobacteriales</taxon>
        <taxon>Fusobacteriaceae</taxon>
        <taxon>Cetobacterium</taxon>
    </lineage>
</organism>
<keyword evidence="5" id="KW-0411">Iron-sulfur</keyword>
<dbReference type="GO" id="GO:0051539">
    <property type="term" value="F:4 iron, 4 sulfur cluster binding"/>
    <property type="evidence" value="ECO:0007669"/>
    <property type="project" value="UniProtKB-KW"/>
</dbReference>
<dbReference type="InterPro" id="IPR013785">
    <property type="entry name" value="Aldolase_TIM"/>
</dbReference>
<proteinExistence type="predicted"/>
<protein>
    <recommendedName>
        <fullName evidence="6">Radical SAM core domain-containing protein</fullName>
    </recommendedName>
</protein>
<evidence type="ECO:0000256" key="2">
    <source>
        <dbReference type="ARBA" id="ARBA00022691"/>
    </source>
</evidence>
<name>A0A1T4MIJ7_9FUSO</name>
<keyword evidence="4" id="KW-0408">Iron</keyword>
<dbReference type="SUPFAM" id="SSF102114">
    <property type="entry name" value="Radical SAM enzymes"/>
    <property type="match status" value="1"/>
</dbReference>
<sequence>MNISKKDALEWFEFLASIPGNKEEICEEYKDIIESVLRQIDLSMRAHHKRIQDSIVGLDTLKGRTYFVGDKNKFPKGCVSCLFGDGLGGVRKTNKCNLQCKFCYYHDNIDNQEKIPDNMWEIGETLYYEEDIDLLLNIQKKPSGIAYVYLEPFLEIEKYYPVIKKFKEAGVYQHMYTNGTIGTEENLKALGEAGLDELRFNMGASNCSDKVIEYMKLAKKYIPMVGIETPMTPEFLESFMKQKDKILASGLDFINCAELHFGEDNINNYHGETMYISRRGYISPIWSREITFKLMDMASKENWPLVVHDCSNHTKYCRELNKNSKHNQDFGFHTYYSEFERVLFHLFIPFLKDEKFKFITEENLPEDLKLENCREFILEMIEEDEEEIYEGFYDYEEETSLED</sequence>
<dbReference type="OrthoDB" id="1674532at2"/>
<evidence type="ECO:0000256" key="1">
    <source>
        <dbReference type="ARBA" id="ARBA00022485"/>
    </source>
</evidence>
<keyword evidence="1" id="KW-0004">4Fe-4S</keyword>
<gene>
    <name evidence="7" type="ORF">SAMN02745174_01238</name>
</gene>
<dbReference type="InterPro" id="IPR058240">
    <property type="entry name" value="rSAM_sf"/>
</dbReference>
<dbReference type="EMBL" id="FUWX01000008">
    <property type="protein sequence ID" value="SJZ66691.1"/>
    <property type="molecule type" value="Genomic_DNA"/>
</dbReference>
<dbReference type="InterPro" id="IPR007197">
    <property type="entry name" value="rSAM"/>
</dbReference>
<keyword evidence="2" id="KW-0949">S-adenosyl-L-methionine</keyword>
<evidence type="ECO:0000313" key="8">
    <source>
        <dbReference type="Proteomes" id="UP000191153"/>
    </source>
</evidence>
<evidence type="ECO:0000256" key="4">
    <source>
        <dbReference type="ARBA" id="ARBA00023004"/>
    </source>
</evidence>
<keyword evidence="8" id="KW-1185">Reference proteome</keyword>
<reference evidence="7 8" key="1">
    <citation type="submission" date="2017-02" db="EMBL/GenBank/DDBJ databases">
        <authorList>
            <person name="Peterson S.W."/>
        </authorList>
    </citation>
    <scope>NUCLEOTIDE SEQUENCE [LARGE SCALE GENOMIC DNA]</scope>
    <source>
        <strain evidence="7 8">ATCC 700028</strain>
    </source>
</reference>
<dbReference type="PANTHER" id="PTHR42836:SF1">
    <property type="entry name" value="7-CARBOXY-7-DEAZAGUANINE SYNTHASE"/>
    <property type="match status" value="1"/>
</dbReference>
<dbReference type="SFLD" id="SFLDS00029">
    <property type="entry name" value="Radical_SAM"/>
    <property type="match status" value="1"/>
</dbReference>
<dbReference type="RefSeq" id="WP_078693727.1">
    <property type="nucleotide sequence ID" value="NZ_FUWX01000008.1"/>
</dbReference>
<dbReference type="Pfam" id="PF04055">
    <property type="entry name" value="Radical_SAM"/>
    <property type="match status" value="1"/>
</dbReference>
<evidence type="ECO:0000256" key="5">
    <source>
        <dbReference type="ARBA" id="ARBA00023014"/>
    </source>
</evidence>
<dbReference type="GO" id="GO:0046872">
    <property type="term" value="F:metal ion binding"/>
    <property type="evidence" value="ECO:0007669"/>
    <property type="project" value="UniProtKB-KW"/>
</dbReference>
<evidence type="ECO:0000256" key="3">
    <source>
        <dbReference type="ARBA" id="ARBA00022723"/>
    </source>
</evidence>